<protein>
    <recommendedName>
        <fullName evidence="3">Phosphoadenosine phosphosulphate reductase domain-containing protein</fullName>
    </recommendedName>
</protein>
<sequence>MKHVIMYSGGIGSYMAAKRVAERESIDDIILLFTDTLTEDEDLYRFLDETTKEIGATFIRLCDGRDVWQVFKDVRFLGNSRIAPCTRILKQEPAKKWVINNFSPEQVTLYVGIDWTEMHRLEKIKNNWSPFKVLAPLCEEPYLSKDEMLIGLEKKEIKRPRLYEYGFSHNNCGGFCVKAGQAHFKNLLQTLPAVYHYHEKKEQEMIEYLGKEVSILKRQKNKNTYRLTLRNLRNEIENGSDEIDLFDFGGCGCFIEEAYCNYII</sequence>
<evidence type="ECO:0008006" key="3">
    <source>
        <dbReference type="Google" id="ProtNLM"/>
    </source>
</evidence>
<evidence type="ECO:0000313" key="1">
    <source>
        <dbReference type="EMBL" id="CAG9610634.1"/>
    </source>
</evidence>
<reference evidence="1" key="1">
    <citation type="submission" date="2021-10" db="EMBL/GenBank/DDBJ databases">
        <authorList>
            <person name="Criscuolo A."/>
        </authorList>
    </citation>
    <scope>NUCLEOTIDE SEQUENCE</scope>
    <source>
        <strain evidence="1">CIP111885</strain>
    </source>
</reference>
<organism evidence="1 2">
    <name type="scientific">Pseudoneobacillus rhizosphaerae</name>
    <dbReference type="NCBI Taxonomy" id="2880968"/>
    <lineage>
        <taxon>Bacteria</taxon>
        <taxon>Bacillati</taxon>
        <taxon>Bacillota</taxon>
        <taxon>Bacilli</taxon>
        <taxon>Bacillales</taxon>
        <taxon>Bacillaceae</taxon>
        <taxon>Pseudoneobacillus</taxon>
    </lineage>
</organism>
<dbReference type="InterPro" id="IPR014729">
    <property type="entry name" value="Rossmann-like_a/b/a_fold"/>
</dbReference>
<comment type="caution">
    <text evidence="1">The sequence shown here is derived from an EMBL/GenBank/DDBJ whole genome shotgun (WGS) entry which is preliminary data.</text>
</comment>
<name>A0A9C7GDP6_9BACI</name>
<proteinExistence type="predicted"/>
<evidence type="ECO:0000313" key="2">
    <source>
        <dbReference type="Proteomes" id="UP000789845"/>
    </source>
</evidence>
<dbReference type="RefSeq" id="WP_230498995.1">
    <property type="nucleotide sequence ID" value="NZ_CAKJTG010000044.1"/>
</dbReference>
<dbReference type="Gene3D" id="3.40.50.620">
    <property type="entry name" value="HUPs"/>
    <property type="match status" value="1"/>
</dbReference>
<dbReference type="SUPFAM" id="SSF52402">
    <property type="entry name" value="Adenine nucleotide alpha hydrolases-like"/>
    <property type="match status" value="1"/>
</dbReference>
<dbReference type="AlphaFoldDB" id="A0A9C7GDP6"/>
<accession>A0A9C7GDP6</accession>
<dbReference type="Proteomes" id="UP000789845">
    <property type="component" value="Unassembled WGS sequence"/>
</dbReference>
<gene>
    <name evidence="1" type="ORF">NEOCIP111885_04409</name>
</gene>
<dbReference type="EMBL" id="CAKJTG010000044">
    <property type="protein sequence ID" value="CAG9610634.1"/>
    <property type="molecule type" value="Genomic_DNA"/>
</dbReference>
<keyword evidence="2" id="KW-1185">Reference proteome</keyword>